<organism evidence="2 3">
    <name type="scientific">Sphingorhabdus buctiana</name>
    <dbReference type="NCBI Taxonomy" id="1508805"/>
    <lineage>
        <taxon>Bacteria</taxon>
        <taxon>Pseudomonadati</taxon>
        <taxon>Pseudomonadota</taxon>
        <taxon>Alphaproteobacteria</taxon>
        <taxon>Sphingomonadales</taxon>
        <taxon>Sphingomonadaceae</taxon>
        <taxon>Sphingorhabdus</taxon>
    </lineage>
</organism>
<protein>
    <submittedName>
        <fullName evidence="2">Uncharacterized protein</fullName>
    </submittedName>
</protein>
<dbReference type="RefSeq" id="WP_381510427.1">
    <property type="nucleotide sequence ID" value="NZ_JBHUEL010000001.1"/>
</dbReference>
<keyword evidence="1" id="KW-0732">Signal</keyword>
<keyword evidence="3" id="KW-1185">Reference proteome</keyword>
<evidence type="ECO:0000313" key="2">
    <source>
        <dbReference type="EMBL" id="MFD1765269.1"/>
    </source>
</evidence>
<accession>A0ABW4M8A9</accession>
<dbReference type="EMBL" id="JBHUEL010000001">
    <property type="protein sequence ID" value="MFD1765269.1"/>
    <property type="molecule type" value="Genomic_DNA"/>
</dbReference>
<proteinExistence type="predicted"/>
<reference evidence="3" key="1">
    <citation type="journal article" date="2019" name="Int. J. Syst. Evol. Microbiol.">
        <title>The Global Catalogue of Microorganisms (GCM) 10K type strain sequencing project: providing services to taxonomists for standard genome sequencing and annotation.</title>
        <authorList>
            <consortium name="The Broad Institute Genomics Platform"/>
            <consortium name="The Broad Institute Genome Sequencing Center for Infectious Disease"/>
            <person name="Wu L."/>
            <person name="Ma J."/>
        </authorList>
    </citation>
    <scope>NUCLEOTIDE SEQUENCE [LARGE SCALE GENOMIC DNA]</scope>
    <source>
        <strain evidence="3">CGMCC 1.12449</strain>
    </source>
</reference>
<feature type="chain" id="PRO_5045811784" evidence="1">
    <location>
        <begin position="24"/>
        <end position="251"/>
    </location>
</feature>
<name>A0ABW4M8A9_9SPHN</name>
<evidence type="ECO:0000313" key="3">
    <source>
        <dbReference type="Proteomes" id="UP001597215"/>
    </source>
</evidence>
<sequence>MCFSLFNAFQALAVFLFTFGAYAGTTCGEARNSSSVGAGGKYALFINWCYKGIAESASFDDAMAERVIADTGLLSNWVVANGAAVLASAQGASQNALSAAALDDHVNDYKKVAATTPYISLGAGCVEYQGRKMPAMVVPALATALNFATRGGRTPGYIFRLWVVTTPKPAADIPGLAEDVRDLRLFSGFHKYHYQGEVTAKLYVPRRQVAWVMKVDARGDPLDASWTGGDSVIANTDFIAPHAVSNVIGSL</sequence>
<comment type="caution">
    <text evidence="2">The sequence shown here is derived from an EMBL/GenBank/DDBJ whole genome shotgun (WGS) entry which is preliminary data.</text>
</comment>
<evidence type="ECO:0000256" key="1">
    <source>
        <dbReference type="SAM" id="SignalP"/>
    </source>
</evidence>
<feature type="signal peptide" evidence="1">
    <location>
        <begin position="1"/>
        <end position="23"/>
    </location>
</feature>
<dbReference type="Proteomes" id="UP001597215">
    <property type="component" value="Unassembled WGS sequence"/>
</dbReference>
<gene>
    <name evidence="2" type="ORF">ACFSAG_00235</name>
</gene>